<feature type="region of interest" description="Disordered" evidence="2">
    <location>
        <begin position="419"/>
        <end position="443"/>
    </location>
</feature>
<name>A0A2R4LWE7_9VIRU</name>
<feature type="compositionally biased region" description="Low complexity" evidence="2">
    <location>
        <begin position="360"/>
        <end position="378"/>
    </location>
</feature>
<dbReference type="Pfam" id="PF03251">
    <property type="entry name" value="Tymo_45kd_70kd"/>
    <property type="match status" value="1"/>
</dbReference>
<feature type="region of interest" description="Disordered" evidence="2">
    <location>
        <begin position="1"/>
        <end position="81"/>
    </location>
</feature>
<feature type="compositionally biased region" description="Low complexity" evidence="2">
    <location>
        <begin position="506"/>
        <end position="515"/>
    </location>
</feature>
<feature type="region of interest" description="Disordered" evidence="2">
    <location>
        <begin position="227"/>
        <end position="310"/>
    </location>
</feature>
<evidence type="ECO:0000256" key="1">
    <source>
        <dbReference type="ARBA" id="ARBA00008523"/>
    </source>
</evidence>
<organism evidence="3">
    <name type="scientific">Passion fruit yellow mosaic virus</name>
    <dbReference type="NCBI Taxonomy" id="185692"/>
    <lineage>
        <taxon>Viruses</taxon>
        <taxon>Riboviria</taxon>
        <taxon>Orthornavirae</taxon>
        <taxon>Kitrinoviricota</taxon>
        <taxon>Alsuviricetes</taxon>
        <taxon>Tymovirales</taxon>
        <taxon>Tymoviridae</taxon>
        <taxon>Tymovirus</taxon>
        <taxon>Tymovirus passiflorae</taxon>
    </lineage>
</organism>
<dbReference type="EMBL" id="KY823429">
    <property type="protein sequence ID" value="AVW89219.1"/>
    <property type="molecule type" value="Genomic_RNA"/>
</dbReference>
<protein>
    <submittedName>
        <fullName evidence="3">Movement protein</fullName>
    </submittedName>
</protein>
<feature type="compositionally biased region" description="Polar residues" evidence="2">
    <location>
        <begin position="72"/>
        <end position="81"/>
    </location>
</feature>
<feature type="region of interest" description="Disordered" evidence="2">
    <location>
        <begin position="493"/>
        <end position="527"/>
    </location>
</feature>
<proteinExistence type="inferred from homology"/>
<sequence length="633" mass="68659">MSDGLPTRSRRSQLDVAPRFISPPSARVGSRLPKALSDNIPLVGFSRPTSLSPKSRSPSFRSLHSPSSSSSAQNTGDQPPLQSLEFSRQREIFSGLHEAIKVRKAPKEEFKLPGALQLPRHSNRLRSVPFHNSHSALSPDSVHARRLDVHEPRADSPPLSSSSGSDEILLLPRRSTRESLHQPVSPPKPVPVSTGQRHPSLHSRAPPRRFLQPAHRSSKLVENQFHPAPKTPAICNDPGILGPPPLHSDSERSSSPSSDQFLTPPSSPPRPSPPRHSGPGLLPNPRLPRAPRGHLPPSTSPGPSRPNHRLQRPVHLHQGRPHSQDLRSRRVRQVPLQQTRALLGHTQCLGQSPDLRASELPNSPKRLLPLLPKPSGKSQTVLPAALEKNRRSRRSFPLLPNPPAALPPVVFASPKGKVHLRLPQTPQPSSPSSPSASESSAEDLAAISKRLSLHSTLPPETRALSSEVSTLFHVRPDLSISYSGPPRLLGAGTCFSRESSHGDCESPSPTRHLPSSSPPSPISSNLGSPGLYDDLHHYLFALPSASISPSRFTLSSPPPIPVNSEASLDPGSTHAPSFLAGASRRSTDLCSASRTRRRGSQRAQADFLESYLLRFYTIPPCPSPIKISPPRRQ</sequence>
<feature type="compositionally biased region" description="Low complexity" evidence="2">
    <location>
        <begin position="55"/>
        <end position="71"/>
    </location>
</feature>
<evidence type="ECO:0000256" key="2">
    <source>
        <dbReference type="SAM" id="MobiDB-lite"/>
    </source>
</evidence>
<comment type="similarity">
    <text evidence="1">Belongs to the tymoviridae protein p69 family.</text>
</comment>
<reference evidence="3" key="1">
    <citation type="submission" date="2017-03" db="EMBL/GenBank/DDBJ databases">
        <title>Molecular characterization of a novel tymovirus species infecting Purple passion fruit (Passiflora edulis f. edulis) in Colombia.</title>
        <authorList>
            <person name="Jaramillo Mesa H."/>
            <person name="Marin Montoya M."/>
            <person name="Gutierrez P."/>
        </authorList>
    </citation>
    <scope>NUCLEOTIDE SEQUENCE</scope>
    <source>
        <strain evidence="3">PFYMV_Antioquia</strain>
    </source>
</reference>
<dbReference type="InterPro" id="IPR004935">
    <property type="entry name" value="45/70kDa_tymovirus"/>
</dbReference>
<feature type="compositionally biased region" description="Pro residues" evidence="2">
    <location>
        <begin position="265"/>
        <end position="276"/>
    </location>
</feature>
<feature type="region of interest" description="Disordered" evidence="2">
    <location>
        <begin position="342"/>
        <end position="380"/>
    </location>
</feature>
<feature type="region of interest" description="Disordered" evidence="2">
    <location>
        <begin position="175"/>
        <end position="209"/>
    </location>
</feature>
<evidence type="ECO:0000313" key="3">
    <source>
        <dbReference type="EMBL" id="AVW89219.1"/>
    </source>
</evidence>
<accession>A0A2R4LWE7</accession>